<comment type="caution">
    <text evidence="2">The sequence shown here is derived from an EMBL/GenBank/DDBJ whole genome shotgun (WGS) entry which is preliminary data.</text>
</comment>
<dbReference type="EMBL" id="ANJA01000971">
    <property type="protein sequence ID" value="ETO80732.1"/>
    <property type="molecule type" value="Genomic_DNA"/>
</dbReference>
<protein>
    <submittedName>
        <fullName evidence="2">Uncharacterized protein</fullName>
    </submittedName>
</protein>
<reference evidence="2 3" key="1">
    <citation type="submission" date="2013-11" db="EMBL/GenBank/DDBJ databases">
        <title>The Genome Sequence of Phytophthora parasitica P1976.</title>
        <authorList>
            <consortium name="The Broad Institute Genomics Platform"/>
            <person name="Russ C."/>
            <person name="Tyler B."/>
            <person name="Panabieres F."/>
            <person name="Shan W."/>
            <person name="Tripathy S."/>
            <person name="Grunwald N."/>
            <person name="Machado M."/>
            <person name="Johnson C.S."/>
            <person name="Walker B."/>
            <person name="Young S."/>
            <person name="Zeng Q."/>
            <person name="Gargeya S."/>
            <person name="Fitzgerald M."/>
            <person name="Haas B."/>
            <person name="Abouelleil A."/>
            <person name="Allen A.W."/>
            <person name="Alvarado L."/>
            <person name="Arachchi H.M."/>
            <person name="Berlin A.M."/>
            <person name="Chapman S.B."/>
            <person name="Gainer-Dewar J."/>
            <person name="Goldberg J."/>
            <person name="Griggs A."/>
            <person name="Gujja S."/>
            <person name="Hansen M."/>
            <person name="Howarth C."/>
            <person name="Imamovic A."/>
            <person name="Ireland A."/>
            <person name="Larimer J."/>
            <person name="McCowan C."/>
            <person name="Murphy C."/>
            <person name="Pearson M."/>
            <person name="Poon T.W."/>
            <person name="Priest M."/>
            <person name="Roberts A."/>
            <person name="Saif S."/>
            <person name="Shea T."/>
            <person name="Sisk P."/>
            <person name="Sykes S."/>
            <person name="Wortman J."/>
            <person name="Nusbaum C."/>
            <person name="Birren B."/>
        </authorList>
    </citation>
    <scope>NUCLEOTIDE SEQUENCE [LARGE SCALE GENOMIC DNA]</scope>
    <source>
        <strain evidence="2 3">P1976</strain>
    </source>
</reference>
<name>A0A081APC1_PHYNI</name>
<feature type="region of interest" description="Disordered" evidence="1">
    <location>
        <begin position="1"/>
        <end position="24"/>
    </location>
</feature>
<evidence type="ECO:0000313" key="2">
    <source>
        <dbReference type="EMBL" id="ETO80732.1"/>
    </source>
</evidence>
<gene>
    <name evidence="2" type="ORF">F444_04837</name>
</gene>
<dbReference type="AlphaFoldDB" id="A0A081APC1"/>
<sequence length="422" mass="47160">MLNHSPISSMELPSPSKPRIVNDHPSDFVHVDTLESITVQDLIQHVKQTPDTTQLLQLLEQARDLHIQLFHFAAATGDRELYANAMAFLPIDAFVKELLLPNQNRMTAIQCAKTTNPSLANDIESFLLSRGVILIRNFPGFVVAEDPHLKRVNVGPSRYVVCSNTASTVGLTLRANAIHYAAKRAVYVQQVRLHKLDELAFYGDKLLAFSESDTTLSVVWSGSKIADLAREEGFRAKFKVFTPCKYAGQQLTRGMSVLLDLENLSPPPSAKESLMILRLYPSEGRLGNGSNTPANQQTTISSSGVRVADLGYRDDQFLKGFRRGWYNESIYFRCVGDHPNCFLSGGDASNSTKFDIREEHDFGYDNTRVMIELPDEGVVYCRGVGDNHTNPEMACVLFDHEGNARERYAYLGKLGRWSDIVQ</sequence>
<dbReference type="Proteomes" id="UP000028582">
    <property type="component" value="Unassembled WGS sequence"/>
</dbReference>
<evidence type="ECO:0000313" key="3">
    <source>
        <dbReference type="Proteomes" id="UP000028582"/>
    </source>
</evidence>
<accession>A0A081APC1</accession>
<organism evidence="2 3">
    <name type="scientific">Phytophthora nicotianae P1976</name>
    <dbReference type="NCBI Taxonomy" id="1317066"/>
    <lineage>
        <taxon>Eukaryota</taxon>
        <taxon>Sar</taxon>
        <taxon>Stramenopiles</taxon>
        <taxon>Oomycota</taxon>
        <taxon>Peronosporomycetes</taxon>
        <taxon>Peronosporales</taxon>
        <taxon>Peronosporaceae</taxon>
        <taxon>Phytophthora</taxon>
    </lineage>
</organism>
<proteinExistence type="predicted"/>
<dbReference type="OrthoDB" id="98960at2759"/>
<evidence type="ECO:0000256" key="1">
    <source>
        <dbReference type="SAM" id="MobiDB-lite"/>
    </source>
</evidence>